<comment type="caution">
    <text evidence="2">The sequence shown here is derived from an EMBL/GenBank/DDBJ whole genome shotgun (WGS) entry which is preliminary data.</text>
</comment>
<dbReference type="GO" id="GO:0003887">
    <property type="term" value="F:DNA-directed DNA polymerase activity"/>
    <property type="evidence" value="ECO:0007669"/>
    <property type="project" value="UniProtKB-EC"/>
</dbReference>
<feature type="domain" description="PHP" evidence="1">
    <location>
        <begin position="13"/>
        <end position="49"/>
    </location>
</feature>
<evidence type="ECO:0000313" key="3">
    <source>
        <dbReference type="EMBL" id="GAM64908.1"/>
    </source>
</evidence>
<keyword evidence="5" id="KW-1185">Reference proteome</keyword>
<evidence type="ECO:0000313" key="2">
    <source>
        <dbReference type="EMBL" id="GAM55708.1"/>
    </source>
</evidence>
<evidence type="ECO:0000313" key="5">
    <source>
        <dbReference type="Proteomes" id="UP000031671"/>
    </source>
</evidence>
<evidence type="ECO:0000259" key="1">
    <source>
        <dbReference type="Pfam" id="PF02811"/>
    </source>
</evidence>
<dbReference type="EC" id="2.7.7.7" evidence="2"/>
<dbReference type="EMBL" id="BBSA01000015">
    <property type="protein sequence ID" value="GAM64908.1"/>
    <property type="molecule type" value="Genomic_DNA"/>
</dbReference>
<organism evidence="2 5">
    <name type="scientific">Vibrio ishigakensis</name>
    <dbReference type="NCBI Taxonomy" id="1481914"/>
    <lineage>
        <taxon>Bacteria</taxon>
        <taxon>Pseudomonadati</taxon>
        <taxon>Pseudomonadota</taxon>
        <taxon>Gammaproteobacteria</taxon>
        <taxon>Vibrionales</taxon>
        <taxon>Vibrionaceae</taxon>
        <taxon>Vibrio</taxon>
    </lineage>
</organism>
<reference evidence="3 4" key="2">
    <citation type="submission" date="2015-01" db="EMBL/GenBank/DDBJ databases">
        <title>Vibrio sp. C5 JCM 19232 whole genome shotgun sequence.</title>
        <authorList>
            <person name="Sawabe T."/>
            <person name="Meirelles P."/>
            <person name="Feng G."/>
            <person name="Sayaka M."/>
            <person name="Hattori M."/>
            <person name="Ohkuma M."/>
        </authorList>
    </citation>
    <scope>NUCLEOTIDE SEQUENCE [LARGE SCALE GENOMIC DNA]</scope>
    <source>
        <strain evidence="3 4">JCM19232</strain>
    </source>
</reference>
<proteinExistence type="predicted"/>
<dbReference type="EMBL" id="BBRZ01000017">
    <property type="protein sequence ID" value="GAM55708.1"/>
    <property type="molecule type" value="Genomic_DNA"/>
</dbReference>
<name>A0A0B8NX74_9VIBR</name>
<sequence>MNTQTTRYAELFCQSNFSFLTGASHPEELVMQADFLGYSAIAITDECSLAG</sequence>
<gene>
    <name evidence="2" type="ORF">JCM19231_772</name>
    <name evidence="3" type="ORF">JCM19232_3201</name>
</gene>
<dbReference type="Proteomes" id="UP000031671">
    <property type="component" value="Unassembled WGS sequence"/>
</dbReference>
<protein>
    <submittedName>
        <fullName evidence="2">Error-prone repair homolog of DNA polymerase III alpha subunit</fullName>
        <ecNumber evidence="2">2.7.7.7</ecNumber>
    </submittedName>
</protein>
<accession>A0A0B8NX74</accession>
<dbReference type="InterPro" id="IPR004013">
    <property type="entry name" value="PHP_dom"/>
</dbReference>
<evidence type="ECO:0000313" key="4">
    <source>
        <dbReference type="Proteomes" id="UP000031670"/>
    </source>
</evidence>
<dbReference type="Proteomes" id="UP000031670">
    <property type="component" value="Unassembled WGS sequence"/>
</dbReference>
<keyword evidence="2" id="KW-0548">Nucleotidyltransferase</keyword>
<reference evidence="2 5" key="1">
    <citation type="submission" date="2015-01" db="EMBL/GenBank/DDBJ databases">
        <title>Vibrio sp. C1 JCM 19231 whole genome shotgun sequence.</title>
        <authorList>
            <person name="Sawabe T."/>
            <person name="Meirelles P."/>
            <person name="Feng G."/>
            <person name="Sayaka M."/>
            <person name="Hattori M."/>
            <person name="Ohkuma M."/>
        </authorList>
    </citation>
    <scope>NUCLEOTIDE SEQUENCE [LARGE SCALE GENOMIC DNA]</scope>
    <source>
        <strain evidence="5">JCM 19231</strain>
        <strain evidence="2">JCM19231</strain>
    </source>
</reference>
<reference evidence="4 5" key="3">
    <citation type="submission" date="2015-01" db="EMBL/GenBank/DDBJ databases">
        <authorList>
            <consortium name="NBRP consortium"/>
            <person name="Sawabe T."/>
            <person name="Meirelles P."/>
            <person name="Feng G."/>
            <person name="Sayaka M."/>
            <person name="Hattori M."/>
            <person name="Ohkuma M."/>
        </authorList>
    </citation>
    <scope>NUCLEOTIDE SEQUENCE [LARGE SCALE GENOMIC DNA]</scope>
    <source>
        <strain evidence="5">JCM 19231</strain>
        <strain evidence="2">JCM19231</strain>
        <strain evidence="3 4">JCM19232</strain>
    </source>
</reference>
<dbReference type="Gene3D" id="3.20.20.140">
    <property type="entry name" value="Metal-dependent hydrolases"/>
    <property type="match status" value="1"/>
</dbReference>
<dbReference type="AlphaFoldDB" id="A0A0B8NX74"/>
<accession>A0A0B8PP74</accession>
<keyword evidence="2" id="KW-0808">Transferase</keyword>
<dbReference type="Pfam" id="PF02811">
    <property type="entry name" value="PHP"/>
    <property type="match status" value="1"/>
</dbReference>